<comment type="caution">
    <text evidence="2">The sequence shown here is derived from an EMBL/GenBank/DDBJ whole genome shotgun (WGS) entry which is preliminary data.</text>
</comment>
<keyword evidence="3" id="KW-1185">Reference proteome</keyword>
<dbReference type="AlphaFoldDB" id="A0A2P5CGF6"/>
<proteinExistence type="predicted"/>
<accession>A0A2P5CGF6</accession>
<name>A0A2P5CGF6_PARAD</name>
<dbReference type="EMBL" id="JXTB01000133">
    <property type="protein sequence ID" value="PON60127.1"/>
    <property type="molecule type" value="Genomic_DNA"/>
</dbReference>
<organism evidence="2 3">
    <name type="scientific">Parasponia andersonii</name>
    <name type="common">Sponia andersonii</name>
    <dbReference type="NCBI Taxonomy" id="3476"/>
    <lineage>
        <taxon>Eukaryota</taxon>
        <taxon>Viridiplantae</taxon>
        <taxon>Streptophyta</taxon>
        <taxon>Embryophyta</taxon>
        <taxon>Tracheophyta</taxon>
        <taxon>Spermatophyta</taxon>
        <taxon>Magnoliopsida</taxon>
        <taxon>eudicotyledons</taxon>
        <taxon>Gunneridae</taxon>
        <taxon>Pentapetalae</taxon>
        <taxon>rosids</taxon>
        <taxon>fabids</taxon>
        <taxon>Rosales</taxon>
        <taxon>Cannabaceae</taxon>
        <taxon>Parasponia</taxon>
    </lineage>
</organism>
<gene>
    <name evidence="2" type="ORF">PanWU01x14_154520</name>
</gene>
<feature type="non-terminal residue" evidence="2">
    <location>
        <position position="1"/>
    </location>
</feature>
<reference evidence="3" key="1">
    <citation type="submission" date="2016-06" db="EMBL/GenBank/DDBJ databases">
        <title>Parallel loss of symbiosis genes in relatives of nitrogen-fixing non-legume Parasponia.</title>
        <authorList>
            <person name="Van Velzen R."/>
            <person name="Holmer R."/>
            <person name="Bu F."/>
            <person name="Rutten L."/>
            <person name="Van Zeijl A."/>
            <person name="Liu W."/>
            <person name="Santuari L."/>
            <person name="Cao Q."/>
            <person name="Sharma T."/>
            <person name="Shen D."/>
            <person name="Roswanjaya Y."/>
            <person name="Wardhani T."/>
            <person name="Kalhor M.S."/>
            <person name="Jansen J."/>
            <person name="Van den Hoogen J."/>
            <person name="Gungor B."/>
            <person name="Hartog M."/>
            <person name="Hontelez J."/>
            <person name="Verver J."/>
            <person name="Yang W.-C."/>
            <person name="Schijlen E."/>
            <person name="Repin R."/>
            <person name="Schilthuizen M."/>
            <person name="Schranz E."/>
            <person name="Heidstra R."/>
            <person name="Miyata K."/>
            <person name="Fedorova E."/>
            <person name="Kohlen W."/>
            <person name="Bisseling T."/>
            <person name="Smit S."/>
            <person name="Geurts R."/>
        </authorList>
    </citation>
    <scope>NUCLEOTIDE SEQUENCE [LARGE SCALE GENOMIC DNA]</scope>
    <source>
        <strain evidence="3">cv. WU1-14</strain>
    </source>
</reference>
<sequence>TYRHSDGPLNLVRSQYVCIFLPSGINPPHRCNGLLRDSSIEVSGNGHLPPKPSRDLLSVPSSFW</sequence>
<evidence type="ECO:0000256" key="1">
    <source>
        <dbReference type="SAM" id="MobiDB-lite"/>
    </source>
</evidence>
<evidence type="ECO:0000313" key="2">
    <source>
        <dbReference type="EMBL" id="PON60127.1"/>
    </source>
</evidence>
<protein>
    <submittedName>
        <fullName evidence="2">Uncharacterized protein</fullName>
    </submittedName>
</protein>
<evidence type="ECO:0000313" key="3">
    <source>
        <dbReference type="Proteomes" id="UP000237105"/>
    </source>
</evidence>
<dbReference type="Proteomes" id="UP000237105">
    <property type="component" value="Unassembled WGS sequence"/>
</dbReference>
<feature type="region of interest" description="Disordered" evidence="1">
    <location>
        <begin position="44"/>
        <end position="64"/>
    </location>
</feature>